<evidence type="ECO:0000256" key="1">
    <source>
        <dbReference type="SAM" id="Phobius"/>
    </source>
</evidence>
<proteinExistence type="predicted"/>
<organism evidence="2 3">
    <name type="scientific">Bacillus thuringiensis</name>
    <dbReference type="NCBI Taxonomy" id="1428"/>
    <lineage>
        <taxon>Bacteria</taxon>
        <taxon>Bacillati</taxon>
        <taxon>Bacillota</taxon>
        <taxon>Bacilli</taxon>
        <taxon>Bacillales</taxon>
        <taxon>Bacillaceae</taxon>
        <taxon>Bacillus</taxon>
        <taxon>Bacillus cereus group</taxon>
    </lineage>
</organism>
<accession>A0A9W3WYG0</accession>
<name>A0A9W3WYG0_BACTU</name>
<dbReference type="Proteomes" id="UP000092743">
    <property type="component" value="Chromosome"/>
</dbReference>
<feature type="transmembrane region" description="Helical" evidence="1">
    <location>
        <begin position="32"/>
        <end position="54"/>
    </location>
</feature>
<dbReference type="RefSeq" id="WP_065481828.1">
    <property type="nucleotide sequence ID" value="NZ_CP015350.1"/>
</dbReference>
<reference evidence="2 3" key="1">
    <citation type="submission" date="2016-04" db="EMBL/GenBank/DDBJ databases">
        <title>High quality genome of the nematocidal Bacillus thuringiensis MYBT18246.</title>
        <authorList>
            <person name="Hollensteiner J."/>
            <person name="Poehlein A."/>
            <person name="Sproeer C."/>
            <person name="Bunk B."/>
            <person name="Rosenstiel P."/>
            <person name="Schulenburg H."/>
            <person name="Liesegang H."/>
        </authorList>
    </citation>
    <scope>NUCLEOTIDE SEQUENCE [LARGE SCALE GENOMIC DNA]</scope>
    <source>
        <strain evidence="2 3">MYBT18246</strain>
    </source>
</reference>
<sequence length="64" mass="7217">MIFKLSIALLLLLLAGIWLCIGYHLKTSLLLGLGLGVIFGVVILLLPDILEWMIKKDLTEEMFF</sequence>
<gene>
    <name evidence="2" type="ORF">BT246_04950</name>
</gene>
<evidence type="ECO:0000313" key="3">
    <source>
        <dbReference type="Proteomes" id="UP000092743"/>
    </source>
</evidence>
<keyword evidence="1" id="KW-1133">Transmembrane helix</keyword>
<dbReference type="AlphaFoldDB" id="A0A9W3WYG0"/>
<dbReference type="EMBL" id="CP015350">
    <property type="protein sequence ID" value="ANS45933.1"/>
    <property type="molecule type" value="Genomic_DNA"/>
</dbReference>
<evidence type="ECO:0000313" key="2">
    <source>
        <dbReference type="EMBL" id="ANS45933.1"/>
    </source>
</evidence>
<protein>
    <submittedName>
        <fullName evidence="2">Uncharacterized protein</fullName>
    </submittedName>
</protein>
<keyword evidence="1" id="KW-0812">Transmembrane</keyword>
<keyword evidence="1" id="KW-0472">Membrane</keyword>